<keyword evidence="7" id="KW-0677">Repeat</keyword>
<dbReference type="PRINTS" id="PR00019">
    <property type="entry name" value="LEURICHRPT"/>
</dbReference>
<gene>
    <name evidence="14" type="primary">LOC107433969</name>
</gene>
<evidence type="ECO:0000256" key="9">
    <source>
        <dbReference type="ARBA" id="ARBA00023136"/>
    </source>
</evidence>
<evidence type="ECO:0000256" key="10">
    <source>
        <dbReference type="ARBA" id="ARBA00023170"/>
    </source>
</evidence>
<dbReference type="RefSeq" id="XP_048317905.1">
    <property type="nucleotide sequence ID" value="XM_048461948.1"/>
</dbReference>
<evidence type="ECO:0000256" key="5">
    <source>
        <dbReference type="ARBA" id="ARBA00022692"/>
    </source>
</evidence>
<dbReference type="SUPFAM" id="SSF52047">
    <property type="entry name" value="RNI-like"/>
    <property type="match status" value="1"/>
</dbReference>
<dbReference type="SMART" id="SM00369">
    <property type="entry name" value="LRR_TYP"/>
    <property type="match status" value="7"/>
</dbReference>
<keyword evidence="13" id="KW-1185">Reference proteome</keyword>
<evidence type="ECO:0000256" key="11">
    <source>
        <dbReference type="ARBA" id="ARBA00023180"/>
    </source>
</evidence>
<evidence type="ECO:0000256" key="8">
    <source>
        <dbReference type="ARBA" id="ARBA00022989"/>
    </source>
</evidence>
<name>A0ABM3I066_ZIZJJ</name>
<evidence type="ECO:0000256" key="12">
    <source>
        <dbReference type="SAM" id="Phobius"/>
    </source>
</evidence>
<keyword evidence="10" id="KW-0675">Receptor</keyword>
<evidence type="ECO:0000256" key="6">
    <source>
        <dbReference type="ARBA" id="ARBA00022729"/>
    </source>
</evidence>
<dbReference type="SUPFAM" id="SSF52058">
    <property type="entry name" value="L domain-like"/>
    <property type="match status" value="1"/>
</dbReference>
<keyword evidence="6" id="KW-0732">Signal</keyword>
<evidence type="ECO:0000313" key="14">
    <source>
        <dbReference type="RefSeq" id="XP_048317905.1"/>
    </source>
</evidence>
<dbReference type="GeneID" id="107433969"/>
<evidence type="ECO:0000256" key="3">
    <source>
        <dbReference type="ARBA" id="ARBA00022475"/>
    </source>
</evidence>
<keyword evidence="3" id="KW-1003">Cell membrane</keyword>
<evidence type="ECO:0000256" key="4">
    <source>
        <dbReference type="ARBA" id="ARBA00022614"/>
    </source>
</evidence>
<evidence type="ECO:0000256" key="1">
    <source>
        <dbReference type="ARBA" id="ARBA00004251"/>
    </source>
</evidence>
<protein>
    <submittedName>
        <fullName evidence="14">Receptor-like protein EIX2</fullName>
    </submittedName>
</protein>
<keyword evidence="9 12" id="KW-0472">Membrane</keyword>
<feature type="transmembrane region" description="Helical" evidence="12">
    <location>
        <begin position="171"/>
        <end position="190"/>
    </location>
</feature>
<keyword evidence="11" id="KW-0325">Glycoprotein</keyword>
<evidence type="ECO:0000256" key="2">
    <source>
        <dbReference type="ARBA" id="ARBA00009592"/>
    </source>
</evidence>
<dbReference type="Gene3D" id="3.80.10.10">
    <property type="entry name" value="Ribonuclease Inhibitor"/>
    <property type="match status" value="4"/>
</dbReference>
<dbReference type="InterPro" id="IPR003591">
    <property type="entry name" value="Leu-rich_rpt_typical-subtyp"/>
</dbReference>
<proteinExistence type="inferred from homology"/>
<accession>A0ABM3I066</accession>
<dbReference type="Proteomes" id="UP001652623">
    <property type="component" value="Chromosome 12"/>
</dbReference>
<dbReference type="Pfam" id="PF00560">
    <property type="entry name" value="LRR_1"/>
    <property type="match status" value="6"/>
</dbReference>
<dbReference type="InterPro" id="IPR001611">
    <property type="entry name" value="Leu-rich_rpt"/>
</dbReference>
<reference evidence="14" key="1">
    <citation type="submission" date="2025-08" db="UniProtKB">
        <authorList>
            <consortium name="RefSeq"/>
        </authorList>
    </citation>
    <scope>IDENTIFICATION</scope>
    <source>
        <tissue evidence="14">Seedling</tissue>
    </source>
</reference>
<sequence>MKQLETLDLSCNHLQGSIPPSITSLTLLSHLNLSNNNLSGPIPLTNQFQTFNDPYIYEGNPGLCGSPLPTMCADSVSKDGGTTDKDADQDESDKFWFYVSMGLGFIVGFWAVCGSLAINKSWRHSYFRFLDHVKDKFLFFIAMNMALLPRRQPSLTVQKQMDSRRTAFDPLVFLLFLVLLAKADLVLAIWSNSSDGNSTIGCIKKERRSSYIQTSYLDLHGNDFRGINIPNFVGSLRNLRYLDLSGSSFSGMVPSNLGNLSKLLYLDLNPDFSSGNLWLSDLYWLPNLSSLQYLNLGSVNISKAANHWLQTLYYFNSSSIIQWWFNITTLTDLKLSMSNLRGPIPEVARGCLCNLHTFDLSGNYDINGDINGIVDALSGCSNVSLEVLDLSSNQLRGNLPNSLGYLKHLRYLFLYSNLFSGPIPPSLGDLTHLEKLDLSNNLLNGTVLESIGQLAELESLELFSNSWEGIITEIHFMNLTKLSVGPAFPLWLKSQTNLGVLTLGGTGISDILPDWFSKFLPSIGELDLSRNNLRGDLSSVYFPSSLWLAGFKVPEFYFKLQPTEQQFYPEYMDLVTKGRQNEYTDDQTSIVKAFNLSRNNVSGEIPAALTNLSKLGTLNLSRSQLTGNIPDNIGDLKSLETLDLSCNHLEGPLPTSMASLTSLSHLNLSNNNLSGPIPLTNQFQTFNDPSIYEGNPGLCGSPLPTMCSSHSLR</sequence>
<dbReference type="InterPro" id="IPR032675">
    <property type="entry name" value="LRR_dom_sf"/>
</dbReference>
<dbReference type="InterPro" id="IPR046956">
    <property type="entry name" value="RLP23-like"/>
</dbReference>
<comment type="subcellular location">
    <subcellularLocation>
        <location evidence="1">Cell membrane</location>
        <topology evidence="1">Single-pass type I membrane protein</topology>
    </subcellularLocation>
</comment>
<organism evidence="13 14">
    <name type="scientific">Ziziphus jujuba</name>
    <name type="common">Chinese jujube</name>
    <name type="synonym">Ziziphus sativa</name>
    <dbReference type="NCBI Taxonomy" id="326968"/>
    <lineage>
        <taxon>Eukaryota</taxon>
        <taxon>Viridiplantae</taxon>
        <taxon>Streptophyta</taxon>
        <taxon>Embryophyta</taxon>
        <taxon>Tracheophyta</taxon>
        <taxon>Spermatophyta</taxon>
        <taxon>Magnoliopsida</taxon>
        <taxon>eudicotyledons</taxon>
        <taxon>Gunneridae</taxon>
        <taxon>Pentapetalae</taxon>
        <taxon>rosids</taxon>
        <taxon>fabids</taxon>
        <taxon>Rosales</taxon>
        <taxon>Rhamnaceae</taxon>
        <taxon>Paliureae</taxon>
        <taxon>Ziziphus</taxon>
    </lineage>
</organism>
<dbReference type="Pfam" id="PF13855">
    <property type="entry name" value="LRR_8"/>
    <property type="match status" value="1"/>
</dbReference>
<comment type="similarity">
    <text evidence="2">Belongs to the RLP family.</text>
</comment>
<feature type="transmembrane region" description="Helical" evidence="12">
    <location>
        <begin position="95"/>
        <end position="118"/>
    </location>
</feature>
<evidence type="ECO:0000313" key="13">
    <source>
        <dbReference type="Proteomes" id="UP001652623"/>
    </source>
</evidence>
<keyword evidence="8 12" id="KW-1133">Transmembrane helix</keyword>
<dbReference type="PANTHER" id="PTHR48063:SF29">
    <property type="entry name" value="LRR RECEPTOR-LIKE KINASE FAMILY PROTEIN"/>
    <property type="match status" value="1"/>
</dbReference>
<dbReference type="PANTHER" id="PTHR48063">
    <property type="entry name" value="LRR RECEPTOR-LIKE KINASE"/>
    <property type="match status" value="1"/>
</dbReference>
<evidence type="ECO:0000256" key="7">
    <source>
        <dbReference type="ARBA" id="ARBA00022737"/>
    </source>
</evidence>
<keyword evidence="4" id="KW-0433">Leucine-rich repeat</keyword>
<dbReference type="PROSITE" id="PS51450">
    <property type="entry name" value="LRR"/>
    <property type="match status" value="3"/>
</dbReference>
<keyword evidence="5 12" id="KW-0812">Transmembrane</keyword>